<dbReference type="PROSITE" id="PS50181">
    <property type="entry name" value="FBOX"/>
    <property type="match status" value="1"/>
</dbReference>
<dbReference type="SUPFAM" id="SSF81383">
    <property type="entry name" value="F-box domain"/>
    <property type="match status" value="1"/>
</dbReference>
<evidence type="ECO:0000313" key="2">
    <source>
        <dbReference type="Proteomes" id="UP000515158"/>
    </source>
</evidence>
<dbReference type="SMART" id="SM00256">
    <property type="entry name" value="FBOX"/>
    <property type="match status" value="1"/>
</dbReference>
<dbReference type="OrthoDB" id="629492at2759"/>
<proteinExistence type="predicted"/>
<accession>A0A6P8Z883</accession>
<evidence type="ECO:0000259" key="1">
    <source>
        <dbReference type="PROSITE" id="PS50181"/>
    </source>
</evidence>
<protein>
    <submittedName>
        <fullName evidence="3">Uncharacterized protein LOC117646367</fullName>
    </submittedName>
</protein>
<keyword evidence="2" id="KW-1185">Reference proteome</keyword>
<dbReference type="InterPro" id="IPR036047">
    <property type="entry name" value="F-box-like_dom_sf"/>
</dbReference>
<name>A0A6P8Z883_THRPL</name>
<dbReference type="InParanoid" id="A0A6P8Z883"/>
<dbReference type="InterPro" id="IPR001810">
    <property type="entry name" value="F-box_dom"/>
</dbReference>
<dbReference type="RefSeq" id="XP_034243137.1">
    <property type="nucleotide sequence ID" value="XM_034387246.1"/>
</dbReference>
<dbReference type="Gene3D" id="1.20.1280.50">
    <property type="match status" value="1"/>
</dbReference>
<reference evidence="3" key="1">
    <citation type="submission" date="2025-08" db="UniProtKB">
        <authorList>
            <consortium name="RefSeq"/>
        </authorList>
    </citation>
    <scope>IDENTIFICATION</scope>
    <source>
        <tissue evidence="3">Total insect</tissue>
    </source>
</reference>
<dbReference type="GeneID" id="117646367"/>
<feature type="domain" description="F-box" evidence="1">
    <location>
        <begin position="44"/>
        <end position="90"/>
    </location>
</feature>
<organism evidence="3">
    <name type="scientific">Thrips palmi</name>
    <name type="common">Melon thrips</name>
    <dbReference type="NCBI Taxonomy" id="161013"/>
    <lineage>
        <taxon>Eukaryota</taxon>
        <taxon>Metazoa</taxon>
        <taxon>Ecdysozoa</taxon>
        <taxon>Arthropoda</taxon>
        <taxon>Hexapoda</taxon>
        <taxon>Insecta</taxon>
        <taxon>Pterygota</taxon>
        <taxon>Neoptera</taxon>
        <taxon>Paraneoptera</taxon>
        <taxon>Thysanoptera</taxon>
        <taxon>Terebrantia</taxon>
        <taxon>Thripoidea</taxon>
        <taxon>Thripidae</taxon>
        <taxon>Thrips</taxon>
    </lineage>
</organism>
<gene>
    <name evidence="3" type="primary">LOC117646367</name>
</gene>
<dbReference type="Pfam" id="PF12937">
    <property type="entry name" value="F-box-like"/>
    <property type="match status" value="1"/>
</dbReference>
<dbReference type="AlphaFoldDB" id="A0A6P8Z883"/>
<evidence type="ECO:0000313" key="3">
    <source>
        <dbReference type="RefSeq" id="XP_034243137.1"/>
    </source>
</evidence>
<sequence>MLLERANSYVLVTESNNSKANVSIVSMLWFKPKINTTRVCSDKMDPLTVLPVELVRMLVQLLAPRDLLALSTMSRAWRLAVKDPALWDAVRLRFPGDHPGLLRFAPAIADLELVVADLKPRHLDALLAGNAAIQRLTCLPSGGGAAGQEEKGANAATLVRILQRVSQSLRGLSVLCYVEEHSLVSATRERVLQIIVAMPRLRELRMGDMNFALDRYPKRPPVPVPVQGTLEKLCVEGEPRDCWAKTVLNLLRAHRTSLRSLELHEIEPMDGKVVASIAACRELRSLTLKLPAGPFKMNLMSAYKNHTRRIYRQLPKELTHLEHLKLLLPCPFDVDSSAHTDDGEGTGLDELAAGLRKHGGGLQSVELVVLCGSATRESRVEANEARLRAALPDTAVVKARVEKSHCHCTDDTEDDYENDYDDMVDAFYEASSRDASSYYSSDEEGDDD</sequence>
<dbReference type="Proteomes" id="UP000515158">
    <property type="component" value="Unplaced"/>
</dbReference>
<dbReference type="KEGG" id="tpal:117646367"/>